<dbReference type="GO" id="GO:0005789">
    <property type="term" value="C:endoplasmic reticulum membrane"/>
    <property type="evidence" value="ECO:0007669"/>
    <property type="project" value="TreeGrafter"/>
</dbReference>
<evidence type="ECO:0000256" key="2">
    <source>
        <dbReference type="ARBA" id="ARBA00023284"/>
    </source>
</evidence>
<dbReference type="EMBL" id="JBGBPQ010000022">
    <property type="protein sequence ID" value="KAL1502913.1"/>
    <property type="molecule type" value="Genomic_DNA"/>
</dbReference>
<keyword evidence="4" id="KW-1185">Reference proteome</keyword>
<organism evidence="3 4">
    <name type="scientific">Prymnesium parvum</name>
    <name type="common">Toxic golden alga</name>
    <dbReference type="NCBI Taxonomy" id="97485"/>
    <lineage>
        <taxon>Eukaryota</taxon>
        <taxon>Haptista</taxon>
        <taxon>Haptophyta</taxon>
        <taxon>Prymnesiophyceae</taxon>
        <taxon>Prymnesiales</taxon>
        <taxon>Prymnesiaceae</taxon>
        <taxon>Prymnesium</taxon>
    </lineage>
</organism>
<gene>
    <name evidence="3" type="ORF">AB1Y20_010986</name>
</gene>
<evidence type="ECO:0000313" key="4">
    <source>
        <dbReference type="Proteomes" id="UP001515480"/>
    </source>
</evidence>
<dbReference type="PANTHER" id="PTHR13544:SF0">
    <property type="entry name" value="THIOREDOXIN REDUCTASE-LIKE SELENOPROTEIN T"/>
    <property type="match status" value="1"/>
</dbReference>
<reference evidence="3 4" key="1">
    <citation type="journal article" date="2024" name="Science">
        <title>Giant polyketide synthase enzymes in the biosynthesis of giant marine polyether toxins.</title>
        <authorList>
            <person name="Fallon T.R."/>
            <person name="Shende V.V."/>
            <person name="Wierzbicki I.H."/>
            <person name="Pendleton A.L."/>
            <person name="Watervoot N.F."/>
            <person name="Auber R.P."/>
            <person name="Gonzalez D.J."/>
            <person name="Wisecaver J.H."/>
            <person name="Moore B.S."/>
        </authorList>
    </citation>
    <scope>NUCLEOTIDE SEQUENCE [LARGE SCALE GENOMIC DNA]</scope>
    <source>
        <strain evidence="3 4">12B1</strain>
    </source>
</reference>
<dbReference type="PANTHER" id="PTHR13544">
    <property type="entry name" value="SELENOPROTEIN T"/>
    <property type="match status" value="1"/>
</dbReference>
<proteinExistence type="predicted"/>
<dbReference type="InterPro" id="IPR011893">
    <property type="entry name" value="Selenoprotein_Rdx-typ"/>
</dbReference>
<comment type="caution">
    <text evidence="3">The sequence shown here is derived from an EMBL/GenBank/DDBJ whole genome shotgun (WGS) entry which is preliminary data.</text>
</comment>
<keyword evidence="2" id="KW-0676">Redox-active center</keyword>
<dbReference type="NCBIfam" id="TIGR02174">
    <property type="entry name" value="CXXU_selWTH"/>
    <property type="match status" value="1"/>
</dbReference>
<dbReference type="Pfam" id="PF10262">
    <property type="entry name" value="Rdx"/>
    <property type="match status" value="1"/>
</dbReference>
<dbReference type="GO" id="GO:0004791">
    <property type="term" value="F:thioredoxin-disulfide reductase (NADPH) activity"/>
    <property type="evidence" value="ECO:0007669"/>
    <property type="project" value="TreeGrafter"/>
</dbReference>
<protein>
    <submittedName>
        <fullName evidence="3">Uncharacterized protein</fullName>
    </submittedName>
</protein>
<dbReference type="GO" id="GO:0045454">
    <property type="term" value="P:cell redox homeostasis"/>
    <property type="evidence" value="ECO:0007669"/>
    <property type="project" value="TreeGrafter"/>
</dbReference>
<keyword evidence="1" id="KW-0732">Signal</keyword>
<dbReference type="InterPro" id="IPR036249">
    <property type="entry name" value="Thioredoxin-like_sf"/>
</dbReference>
<dbReference type="Gene3D" id="3.40.30.10">
    <property type="entry name" value="Glutaredoxin"/>
    <property type="match status" value="1"/>
</dbReference>
<dbReference type="InterPro" id="IPR019389">
    <property type="entry name" value="Selenoprotein_T"/>
</dbReference>
<name>A0AB34IP60_PRYPA</name>
<evidence type="ECO:0000313" key="3">
    <source>
        <dbReference type="EMBL" id="KAL1502913.1"/>
    </source>
</evidence>
<accession>A0AB34IP60</accession>
<dbReference type="SUPFAM" id="SSF52833">
    <property type="entry name" value="Thioredoxin-like"/>
    <property type="match status" value="1"/>
</dbReference>
<evidence type="ECO:0000256" key="1">
    <source>
        <dbReference type="ARBA" id="ARBA00022729"/>
    </source>
</evidence>
<dbReference type="AlphaFoldDB" id="A0AB34IP60"/>
<dbReference type="Proteomes" id="UP001515480">
    <property type="component" value="Unassembled WGS sequence"/>
</dbReference>
<sequence length="596" mass="61527">MDLPSPSPGWHAWFSLLRAAARSPPSYCNASARLPCALALQPSPADLLGAQLSRRTHLVLESLRLGCHLLYTPLAAGMLPAAAAASLDALFALGDGCALAAPLPAPPPASLALPASAWAAADGRLLRLYGAPASPLPACAAAAAAAAALRTRLRPFPPSPPPFPPLPLPLPPHPLLHVAVHVRRGDLSSRLGPAAFGRWVPDAYYASLLPRLAALLASLPAAPAFLIVSQNASAWSRLAAAWRAPLAAAGAARVAFLIDAPPLPSLRALLDADVLVAAPSAFSSLAAAYSAGVLLAPSPSACRAHALPPHPKCTCRDAAAAAALALPAASLGKRARQAAGARHAGVSAHGCALLCEGGEAEGGKEGEGEGWNASEALREDLRALVGVRRRQPRWRPLWDRTYIKAGRVGTVRGGLSSSHKLLLALAAALFLPSLLKRAYDQPAQLDLSSFRVTGGQFARTARALQASFPSLKIEGGPYTPPPAVQYALRALRGGQLAIAALFFGGEAIFAAAGRSPPALVGRMHENKLATAAAVYGLDVVAQTLKAINAFEITYNGRVLHSKLETGRFPDPQELAAKLQAVLAEESKAAETASPLA</sequence>